<feature type="compositionally biased region" description="Basic residues" evidence="4">
    <location>
        <begin position="20"/>
        <end position="36"/>
    </location>
</feature>
<dbReference type="SUPFAM" id="SSF56519">
    <property type="entry name" value="Penicillin binding protein dimerisation domain"/>
    <property type="match status" value="1"/>
</dbReference>
<dbReference type="GO" id="GO:0071555">
    <property type="term" value="P:cell wall organization"/>
    <property type="evidence" value="ECO:0007669"/>
    <property type="project" value="TreeGrafter"/>
</dbReference>
<dbReference type="Gene3D" id="3.30.450.330">
    <property type="match status" value="1"/>
</dbReference>
<evidence type="ECO:0000313" key="8">
    <source>
        <dbReference type="Proteomes" id="UP000237752"/>
    </source>
</evidence>
<reference evidence="7 8" key="1">
    <citation type="submission" date="2018-03" db="EMBL/GenBank/DDBJ databases">
        <title>Genomic Encyclopedia of Archaeal and Bacterial Type Strains, Phase II (KMG-II): from individual species to whole genera.</title>
        <authorList>
            <person name="Goeker M."/>
        </authorList>
    </citation>
    <scope>NUCLEOTIDE SEQUENCE [LARGE SCALE GENOMIC DNA]</scope>
    <source>
        <strain evidence="7 8">DSM 100065</strain>
    </source>
</reference>
<evidence type="ECO:0000256" key="2">
    <source>
        <dbReference type="ARBA" id="ARBA00007171"/>
    </source>
</evidence>
<keyword evidence="3" id="KW-0472">Membrane</keyword>
<evidence type="ECO:0000256" key="4">
    <source>
        <dbReference type="SAM" id="MobiDB-lite"/>
    </source>
</evidence>
<dbReference type="PANTHER" id="PTHR30627">
    <property type="entry name" value="PEPTIDOGLYCAN D,D-TRANSPEPTIDASE"/>
    <property type="match status" value="1"/>
</dbReference>
<dbReference type="AlphaFoldDB" id="A0A2T0ZYH4"/>
<protein>
    <submittedName>
        <fullName evidence="7">Peptidoglycan synthetase FtsI</fullName>
    </submittedName>
</protein>
<comment type="subcellular location">
    <subcellularLocation>
        <location evidence="1">Membrane</location>
    </subcellularLocation>
</comment>
<comment type="similarity">
    <text evidence="2">Belongs to the transpeptidase family.</text>
</comment>
<feature type="region of interest" description="Disordered" evidence="4">
    <location>
        <begin position="1"/>
        <end position="53"/>
    </location>
</feature>
<dbReference type="InterPro" id="IPR001460">
    <property type="entry name" value="PCN-bd_Tpept"/>
</dbReference>
<dbReference type="InterPro" id="IPR012338">
    <property type="entry name" value="Beta-lactam/transpept-like"/>
</dbReference>
<dbReference type="InterPro" id="IPR050515">
    <property type="entry name" value="Beta-lactam/transpept"/>
</dbReference>
<dbReference type="InterPro" id="IPR036138">
    <property type="entry name" value="PBP_dimer_sf"/>
</dbReference>
<feature type="domain" description="Penicillin-binding protein dimerisation" evidence="6">
    <location>
        <begin position="99"/>
        <end position="250"/>
    </location>
</feature>
<dbReference type="EMBL" id="PVUE01000010">
    <property type="protein sequence ID" value="PRZ41409.1"/>
    <property type="molecule type" value="Genomic_DNA"/>
</dbReference>
<evidence type="ECO:0000259" key="6">
    <source>
        <dbReference type="Pfam" id="PF03717"/>
    </source>
</evidence>
<evidence type="ECO:0000256" key="3">
    <source>
        <dbReference type="ARBA" id="ARBA00023136"/>
    </source>
</evidence>
<dbReference type="Pfam" id="PF03717">
    <property type="entry name" value="PBP_dimer"/>
    <property type="match status" value="1"/>
</dbReference>
<organism evidence="7 8">
    <name type="scientific">Antricoccus suffuscus</name>
    <dbReference type="NCBI Taxonomy" id="1629062"/>
    <lineage>
        <taxon>Bacteria</taxon>
        <taxon>Bacillati</taxon>
        <taxon>Actinomycetota</taxon>
        <taxon>Actinomycetes</taxon>
        <taxon>Geodermatophilales</taxon>
        <taxon>Antricoccaceae</taxon>
        <taxon>Antricoccus</taxon>
    </lineage>
</organism>
<dbReference type="SUPFAM" id="SSF56601">
    <property type="entry name" value="beta-lactamase/transpeptidase-like"/>
    <property type="match status" value="1"/>
</dbReference>
<dbReference type="GO" id="GO:0005886">
    <property type="term" value="C:plasma membrane"/>
    <property type="evidence" value="ECO:0007669"/>
    <property type="project" value="TreeGrafter"/>
</dbReference>
<dbReference type="Gene3D" id="3.40.710.10">
    <property type="entry name" value="DD-peptidase/beta-lactamase superfamily"/>
    <property type="match status" value="1"/>
</dbReference>
<gene>
    <name evidence="7" type="ORF">CLV47_110137</name>
</gene>
<comment type="caution">
    <text evidence="7">The sequence shown here is derived from an EMBL/GenBank/DDBJ whole genome shotgun (WGS) entry which is preliminary data.</text>
</comment>
<evidence type="ECO:0000259" key="5">
    <source>
        <dbReference type="Pfam" id="PF00905"/>
    </source>
</evidence>
<dbReference type="OrthoDB" id="9789078at2"/>
<name>A0A2T0ZYH4_9ACTN</name>
<evidence type="ECO:0000313" key="7">
    <source>
        <dbReference type="EMBL" id="PRZ41409.1"/>
    </source>
</evidence>
<dbReference type="RefSeq" id="WP_106349482.1">
    <property type="nucleotide sequence ID" value="NZ_PVUE01000010.1"/>
</dbReference>
<dbReference type="GO" id="GO:0008658">
    <property type="term" value="F:penicillin binding"/>
    <property type="evidence" value="ECO:0007669"/>
    <property type="project" value="InterPro"/>
</dbReference>
<dbReference type="InterPro" id="IPR005311">
    <property type="entry name" value="PBP_dimer"/>
</dbReference>
<accession>A0A2T0ZYH4</accession>
<proteinExistence type="inferred from homology"/>
<evidence type="ECO:0000256" key="1">
    <source>
        <dbReference type="ARBA" id="ARBA00004370"/>
    </source>
</evidence>
<feature type="domain" description="Penicillin-binding protein transpeptidase" evidence="5">
    <location>
        <begin position="296"/>
        <end position="600"/>
    </location>
</feature>
<dbReference type="PANTHER" id="PTHR30627:SF1">
    <property type="entry name" value="PEPTIDOGLYCAN D,D-TRANSPEPTIDASE FTSI"/>
    <property type="match status" value="1"/>
</dbReference>
<dbReference type="Proteomes" id="UP000237752">
    <property type="component" value="Unassembled WGS sequence"/>
</dbReference>
<sequence>MTDRRRTGPPSRRTPPPSRGQRRRPQPPRAPQRRARSAAGAAPRRRKKIRLGSQSRRMNAALGFLCALLVVIGGRLFQLQWIDGAAYAAQGDNLRKTTVQAARGEILDAQGRRLAYSVESRRVVADPTLISEKDRPAVAELLSTKLKIPYSQALLGVMASGRYSIIARQVDPTVADSIMGSTVNGKTIAGIFTERTQKRVYPATTTGSQVIGFTGQDGTGLAGIELSMNKLLTGTDGQMVYEASPSGAIIPAGIQKMTPAKSGDKVTLTINADLQYLTQNAVEAYQVSSGATAAQAVVLDAKTGQVVAMASTPGYNSADPGASDPGTLSNPAISDVIEPGSINKITTFGPALQEGLITPKTVITVPGQIKIADKVVHDAWVHGDVKYTATGILAKSSNVGTLMINEKLNKNDFYNYLLKYGLGSKTGIELPGESGGILAPPSKWSGSQAGNIPIGQGISMTVLQMAGMYQAIANNGVYIQPRVIKSITDADGNALPTSKPKSTQVVSEQTATTLRSMLEAVTGPGGTAKSANVPGYRVAGKTGTGQRPNPACNCYAGGGYNHTFVGMAPMNDPKYVVAIALTDPHVAVKGGAAPLFSTIMGQLLQSTGVPPSPTPSPEYQLTAD</sequence>
<dbReference type="Pfam" id="PF00905">
    <property type="entry name" value="Transpeptidase"/>
    <property type="match status" value="1"/>
</dbReference>
<dbReference type="Gene3D" id="3.90.1310.10">
    <property type="entry name" value="Penicillin-binding protein 2a (Domain 2)"/>
    <property type="match status" value="1"/>
</dbReference>
<keyword evidence="8" id="KW-1185">Reference proteome</keyword>